<evidence type="ECO:0000313" key="2">
    <source>
        <dbReference type="EMBL" id="PMD56451.1"/>
    </source>
</evidence>
<accession>A0A2J6T081</accession>
<evidence type="ECO:0008006" key="4">
    <source>
        <dbReference type="Google" id="ProtNLM"/>
    </source>
</evidence>
<name>A0A2J6T081_9HELO</name>
<keyword evidence="1" id="KW-0732">Signal</keyword>
<dbReference type="Proteomes" id="UP000235371">
    <property type="component" value="Unassembled WGS sequence"/>
</dbReference>
<reference evidence="2 3" key="1">
    <citation type="submission" date="2016-04" db="EMBL/GenBank/DDBJ databases">
        <title>A degradative enzymes factory behind the ericoid mycorrhizal symbiosis.</title>
        <authorList>
            <consortium name="DOE Joint Genome Institute"/>
            <person name="Martino E."/>
            <person name="Morin E."/>
            <person name="Grelet G."/>
            <person name="Kuo A."/>
            <person name="Kohler A."/>
            <person name="Daghino S."/>
            <person name="Barry K."/>
            <person name="Choi C."/>
            <person name="Cichocki N."/>
            <person name="Clum A."/>
            <person name="Copeland A."/>
            <person name="Hainaut M."/>
            <person name="Haridas S."/>
            <person name="Labutti K."/>
            <person name="Lindquist E."/>
            <person name="Lipzen A."/>
            <person name="Khouja H.-R."/>
            <person name="Murat C."/>
            <person name="Ohm R."/>
            <person name="Olson A."/>
            <person name="Spatafora J."/>
            <person name="Veneault-Fourrey C."/>
            <person name="Henrissat B."/>
            <person name="Grigoriev I."/>
            <person name="Martin F."/>
            <person name="Perotto S."/>
        </authorList>
    </citation>
    <scope>NUCLEOTIDE SEQUENCE [LARGE SCALE GENOMIC DNA]</scope>
    <source>
        <strain evidence="2 3">E</strain>
    </source>
</reference>
<sequence length="70" mass="8470">MPKIRRNRSFFLNFLSLCSTWLPCVITADEQCSSWSWYYQVEMDGILFRLHSPRWDENNRSKSSHPDKTR</sequence>
<dbReference type="AlphaFoldDB" id="A0A2J6T081"/>
<protein>
    <recommendedName>
        <fullName evidence="4">Secreted protein</fullName>
    </recommendedName>
</protein>
<dbReference type="InParanoid" id="A0A2J6T081"/>
<keyword evidence="3" id="KW-1185">Reference proteome</keyword>
<dbReference type="EMBL" id="KZ613848">
    <property type="protein sequence ID" value="PMD56451.1"/>
    <property type="molecule type" value="Genomic_DNA"/>
</dbReference>
<evidence type="ECO:0000256" key="1">
    <source>
        <dbReference type="SAM" id="SignalP"/>
    </source>
</evidence>
<feature type="signal peptide" evidence="1">
    <location>
        <begin position="1"/>
        <end position="27"/>
    </location>
</feature>
<feature type="chain" id="PRO_5014473732" description="Secreted protein" evidence="1">
    <location>
        <begin position="28"/>
        <end position="70"/>
    </location>
</feature>
<proteinExistence type="predicted"/>
<evidence type="ECO:0000313" key="3">
    <source>
        <dbReference type="Proteomes" id="UP000235371"/>
    </source>
</evidence>
<gene>
    <name evidence="2" type="ORF">K444DRAFT_616283</name>
</gene>
<dbReference type="GeneID" id="36588974"/>
<dbReference type="RefSeq" id="XP_024733355.1">
    <property type="nucleotide sequence ID" value="XM_024880897.1"/>
</dbReference>
<organism evidence="2 3">
    <name type="scientific">Hyaloscypha bicolor E</name>
    <dbReference type="NCBI Taxonomy" id="1095630"/>
    <lineage>
        <taxon>Eukaryota</taxon>
        <taxon>Fungi</taxon>
        <taxon>Dikarya</taxon>
        <taxon>Ascomycota</taxon>
        <taxon>Pezizomycotina</taxon>
        <taxon>Leotiomycetes</taxon>
        <taxon>Helotiales</taxon>
        <taxon>Hyaloscyphaceae</taxon>
        <taxon>Hyaloscypha</taxon>
        <taxon>Hyaloscypha bicolor</taxon>
    </lineage>
</organism>